<proteinExistence type="predicted"/>
<dbReference type="Proteomes" id="UP000499080">
    <property type="component" value="Unassembled WGS sequence"/>
</dbReference>
<reference evidence="1 2" key="1">
    <citation type="journal article" date="2019" name="Sci. Rep.">
        <title>Orb-weaving spider Araneus ventricosus genome elucidates the spidroin gene catalogue.</title>
        <authorList>
            <person name="Kono N."/>
            <person name="Nakamura H."/>
            <person name="Ohtoshi R."/>
            <person name="Moran D.A.P."/>
            <person name="Shinohara A."/>
            <person name="Yoshida Y."/>
            <person name="Fujiwara M."/>
            <person name="Mori M."/>
            <person name="Tomita M."/>
            <person name="Arakawa K."/>
        </authorList>
    </citation>
    <scope>NUCLEOTIDE SEQUENCE [LARGE SCALE GENOMIC DNA]</scope>
</reference>
<evidence type="ECO:0000313" key="1">
    <source>
        <dbReference type="EMBL" id="GBN44543.1"/>
    </source>
</evidence>
<evidence type="ECO:0000313" key="2">
    <source>
        <dbReference type="Proteomes" id="UP000499080"/>
    </source>
</evidence>
<organism evidence="1 2">
    <name type="scientific">Araneus ventricosus</name>
    <name type="common">Orbweaver spider</name>
    <name type="synonym">Epeira ventricosa</name>
    <dbReference type="NCBI Taxonomy" id="182803"/>
    <lineage>
        <taxon>Eukaryota</taxon>
        <taxon>Metazoa</taxon>
        <taxon>Ecdysozoa</taxon>
        <taxon>Arthropoda</taxon>
        <taxon>Chelicerata</taxon>
        <taxon>Arachnida</taxon>
        <taxon>Araneae</taxon>
        <taxon>Araneomorphae</taxon>
        <taxon>Entelegynae</taxon>
        <taxon>Araneoidea</taxon>
        <taxon>Araneidae</taxon>
        <taxon>Araneus</taxon>
    </lineage>
</organism>
<name>A0A4Y2P0T1_ARAVE</name>
<keyword evidence="2" id="KW-1185">Reference proteome</keyword>
<accession>A0A4Y2P0T1</accession>
<sequence length="153" mass="17206">MSVLQLLQQSSSPISKSMTNSVEQSLQVPAYKQWGQQPAHMHAARGSYYYARFLDNIKQAGGALVVHRSAPAYSVMYISEYLPADNGNSFCLVVKIRDSGPKGLRFKSRCLPNSYRARINGCRHASMGVLWRPRWTSGTTSGLEGRRFETRFQ</sequence>
<comment type="caution">
    <text evidence="1">The sequence shown here is derived from an EMBL/GenBank/DDBJ whole genome shotgun (WGS) entry which is preliminary data.</text>
</comment>
<dbReference type="EMBL" id="BGPR01010149">
    <property type="protein sequence ID" value="GBN44543.1"/>
    <property type="molecule type" value="Genomic_DNA"/>
</dbReference>
<protein>
    <submittedName>
        <fullName evidence="1">Uncharacterized protein</fullName>
    </submittedName>
</protein>
<dbReference type="AlphaFoldDB" id="A0A4Y2P0T1"/>
<gene>
    <name evidence="1" type="ORF">AVEN_21826_1</name>
</gene>